<reference evidence="2 3" key="1">
    <citation type="submission" date="2020-11" db="EMBL/GenBank/DDBJ databases">
        <authorList>
            <person name="Kim M.K."/>
        </authorList>
    </citation>
    <scope>NUCLEOTIDE SEQUENCE [LARGE SCALE GENOMIC DNA]</scope>
    <source>
        <strain evidence="2 3">BT662</strain>
    </source>
</reference>
<gene>
    <name evidence="2" type="ORF">I2H31_13345</name>
</gene>
<organism evidence="2 3">
    <name type="scientific">Hymenobacter ruricola</name>
    <dbReference type="NCBI Taxonomy" id="2791023"/>
    <lineage>
        <taxon>Bacteria</taxon>
        <taxon>Pseudomonadati</taxon>
        <taxon>Bacteroidota</taxon>
        <taxon>Cytophagia</taxon>
        <taxon>Cytophagales</taxon>
        <taxon>Hymenobacteraceae</taxon>
        <taxon>Hymenobacter</taxon>
    </lineage>
</organism>
<dbReference type="RefSeq" id="WP_196293541.1">
    <property type="nucleotide sequence ID" value="NZ_JADQDM010000006.1"/>
</dbReference>
<dbReference type="EMBL" id="JADQDM010000006">
    <property type="protein sequence ID" value="MBF9222087.1"/>
    <property type="molecule type" value="Genomic_DNA"/>
</dbReference>
<evidence type="ECO:0000259" key="1">
    <source>
        <dbReference type="Pfam" id="PF13643"/>
    </source>
</evidence>
<keyword evidence="3" id="KW-1185">Reference proteome</keyword>
<dbReference type="Pfam" id="PF13643">
    <property type="entry name" value="DUF4145"/>
    <property type="match status" value="1"/>
</dbReference>
<evidence type="ECO:0000313" key="3">
    <source>
        <dbReference type="Proteomes" id="UP000618931"/>
    </source>
</evidence>
<dbReference type="InterPro" id="IPR025285">
    <property type="entry name" value="DUF4145"/>
</dbReference>
<feature type="domain" description="DUF4145" evidence="1">
    <location>
        <begin position="136"/>
        <end position="225"/>
    </location>
</feature>
<dbReference type="Proteomes" id="UP000618931">
    <property type="component" value="Unassembled WGS sequence"/>
</dbReference>
<sequence length="259" mass="29623">MSSNRDLWLNASFTKTACPEWNCPTCKTGKLTVAPANVYSTETRDSIQHRDDPDWEAYWISYKFSASLKCDNAKCADVVVTSGWGSVEEGYIETDNDWYSEYYDSFRPEFFTPHLNYFTIESACPKIIQDEINKSFSLFFLDAHSCANKIRIAIELLMNEFKIPSSRINKGKRIGLSLHARIIKFGLKYPKITNALLAIKWIGNAGSHTSPIEKKDIIDAYDILEHSLTEIFSTKTKETEKIVKEINKKKAPRSKGKQH</sequence>
<protein>
    <submittedName>
        <fullName evidence="2">DUF4145 domain-containing protein</fullName>
    </submittedName>
</protein>
<accession>A0ABS0I563</accession>
<proteinExistence type="predicted"/>
<evidence type="ECO:0000313" key="2">
    <source>
        <dbReference type="EMBL" id="MBF9222087.1"/>
    </source>
</evidence>
<comment type="caution">
    <text evidence="2">The sequence shown here is derived from an EMBL/GenBank/DDBJ whole genome shotgun (WGS) entry which is preliminary data.</text>
</comment>
<name>A0ABS0I563_9BACT</name>